<keyword evidence="4" id="KW-1185">Reference proteome</keyword>
<evidence type="ECO:0000259" key="3">
    <source>
        <dbReference type="PROSITE" id="PS50103"/>
    </source>
</evidence>
<keyword evidence="2" id="KW-0862">Zinc</keyword>
<dbReference type="GeneID" id="107424415"/>
<gene>
    <name evidence="5" type="primary">LOC107424415</name>
</gene>
<evidence type="ECO:0000313" key="5">
    <source>
        <dbReference type="RefSeq" id="XP_015889702.2"/>
    </source>
</evidence>
<dbReference type="AlphaFoldDB" id="A0A6P4A7V4"/>
<dbReference type="RefSeq" id="XP_015889702.2">
    <property type="nucleotide sequence ID" value="XM_016034216.4"/>
</dbReference>
<dbReference type="InParanoid" id="A0A6P4A7V4"/>
<dbReference type="PROSITE" id="PS50103">
    <property type="entry name" value="ZF_C3H1"/>
    <property type="match status" value="1"/>
</dbReference>
<keyword evidence="1" id="KW-0238">DNA-binding</keyword>
<evidence type="ECO:0000256" key="2">
    <source>
        <dbReference type="PROSITE-ProRule" id="PRU00723"/>
    </source>
</evidence>
<dbReference type="PANTHER" id="PTHR33400:SF9">
    <property type="entry name" value="C3H1-TYPE DOMAIN-CONTAINING PROTEIN"/>
    <property type="match status" value="1"/>
</dbReference>
<evidence type="ECO:0000313" key="4">
    <source>
        <dbReference type="Proteomes" id="UP001652623"/>
    </source>
</evidence>
<dbReference type="GO" id="GO:0008270">
    <property type="term" value="F:zinc ion binding"/>
    <property type="evidence" value="ECO:0007669"/>
    <property type="project" value="UniProtKB-KW"/>
</dbReference>
<name>A0A6P4A7V4_ZIZJJ</name>
<dbReference type="Proteomes" id="UP001652623">
    <property type="component" value="Chromosome 7"/>
</dbReference>
<accession>A0A6P4A7V4</accession>
<reference evidence="5" key="1">
    <citation type="submission" date="2025-08" db="UniProtKB">
        <authorList>
            <consortium name="RefSeq"/>
        </authorList>
    </citation>
    <scope>IDENTIFICATION</scope>
    <source>
        <tissue evidence="5">Seedling</tissue>
    </source>
</reference>
<keyword evidence="2" id="KW-0479">Metal-binding</keyword>
<dbReference type="KEGG" id="zju:107424415"/>
<protein>
    <submittedName>
        <fullName evidence="5">Zinc finger CCCH domain-containing protein 30</fullName>
    </submittedName>
</protein>
<dbReference type="InterPro" id="IPR000571">
    <property type="entry name" value="Znf_CCCH"/>
</dbReference>
<dbReference type="GO" id="GO:0003677">
    <property type="term" value="F:DNA binding"/>
    <property type="evidence" value="ECO:0007669"/>
    <property type="project" value="UniProtKB-KW"/>
</dbReference>
<proteinExistence type="predicted"/>
<dbReference type="PANTHER" id="PTHR33400">
    <property type="entry name" value="ZINC FINGER CCCH DOMAIN-CONTAINING PROTEIN 6-RELATED"/>
    <property type="match status" value="1"/>
</dbReference>
<keyword evidence="2" id="KW-0863">Zinc-finger</keyword>
<sequence>MRMNMKRSRISKRVSWAPGVNLCQVKLFSCDDCPLKVGMISKDHLEAKSSKMLHSNTMGSDGLPPGFENGFVAVSQSRTELPLIPQIQWKCPPKIVMSNNWQVASGEESEEVKHQKSRELGVLEAVFPRFSAIPPSPAVSLDVQNENYNDSCTPLVPIIPIEEEESIYTPYIPAPVNTTTSSQPLDLSGSRLRSEMLNTANCNSSAPEPLSSAQPALGKLLPGLGADAVASASAALAVVNTVGQNGSMIDTDLLIKILADPKMIQKLISEGPPAGTGSAPKSMVSPHITGTNTVTQSAPMSFPTIPDNRVQTVLNTVPFQPDTLPVSGFNRTTPSSVPAPILESHRQLMPGLPNGNLFAIPNRVRSSAKTVSVKPNTAPIATLTKDANYYKNLIRAHGGEKDKTEESIFSRKRNHHNDFQELKLDQNVRQGELKLKNAKPCIYFKTTKGCRNGINCPFQHDMPIQWRTGSLIEAHGAKRMRLGGETAGRFLL</sequence>
<feature type="domain" description="C3H1-type" evidence="3">
    <location>
        <begin position="435"/>
        <end position="463"/>
    </location>
</feature>
<organism evidence="4 5">
    <name type="scientific">Ziziphus jujuba</name>
    <name type="common">Chinese jujube</name>
    <name type="synonym">Ziziphus sativa</name>
    <dbReference type="NCBI Taxonomy" id="326968"/>
    <lineage>
        <taxon>Eukaryota</taxon>
        <taxon>Viridiplantae</taxon>
        <taxon>Streptophyta</taxon>
        <taxon>Embryophyta</taxon>
        <taxon>Tracheophyta</taxon>
        <taxon>Spermatophyta</taxon>
        <taxon>Magnoliopsida</taxon>
        <taxon>eudicotyledons</taxon>
        <taxon>Gunneridae</taxon>
        <taxon>Pentapetalae</taxon>
        <taxon>rosids</taxon>
        <taxon>fabids</taxon>
        <taxon>Rosales</taxon>
        <taxon>Rhamnaceae</taxon>
        <taxon>Paliureae</taxon>
        <taxon>Ziziphus</taxon>
    </lineage>
</organism>
<feature type="zinc finger region" description="C3H1-type" evidence="2">
    <location>
        <begin position="435"/>
        <end position="463"/>
    </location>
</feature>
<evidence type="ECO:0000256" key="1">
    <source>
        <dbReference type="ARBA" id="ARBA00023125"/>
    </source>
</evidence>